<accession>V3ZTN4</accession>
<comment type="subcellular location">
    <subcellularLocation>
        <location evidence="1">Nucleus</location>
    </subcellularLocation>
</comment>
<feature type="compositionally biased region" description="Basic and acidic residues" evidence="7">
    <location>
        <begin position="88"/>
        <end position="101"/>
    </location>
</feature>
<proteinExistence type="inferred from homology"/>
<dbReference type="GO" id="GO:0031515">
    <property type="term" value="C:tRNA (m1A) methyltransferase complex"/>
    <property type="evidence" value="ECO:0007669"/>
    <property type="project" value="InterPro"/>
</dbReference>
<dbReference type="GO" id="GO:0005634">
    <property type="term" value="C:nucleus"/>
    <property type="evidence" value="ECO:0007669"/>
    <property type="project" value="UniProtKB-SubCell"/>
</dbReference>
<dbReference type="OrthoDB" id="10254665at2759"/>
<feature type="compositionally biased region" description="Polar residues" evidence="7">
    <location>
        <begin position="295"/>
        <end position="306"/>
    </location>
</feature>
<dbReference type="KEGG" id="lgi:LOTGIDRAFT_234974"/>
<gene>
    <name evidence="8" type="ORF">LOTGIDRAFT_234974</name>
</gene>
<evidence type="ECO:0000256" key="5">
    <source>
        <dbReference type="ARBA" id="ARBA00023242"/>
    </source>
</evidence>
<dbReference type="STRING" id="225164.V3ZTN4"/>
<feature type="compositionally biased region" description="Polar residues" evidence="7">
    <location>
        <begin position="272"/>
        <end position="283"/>
    </location>
</feature>
<feature type="region of interest" description="Disordered" evidence="7">
    <location>
        <begin position="265"/>
        <end position="335"/>
    </location>
</feature>
<dbReference type="Gene3D" id="3.40.50.150">
    <property type="entry name" value="Vaccinia Virus protein VP39"/>
    <property type="match status" value="1"/>
</dbReference>
<dbReference type="RefSeq" id="XP_009061634.1">
    <property type="nucleotide sequence ID" value="XM_009063386.1"/>
</dbReference>
<name>V3ZTN4_LOTGI</name>
<dbReference type="CTD" id="20249704"/>
<evidence type="ECO:0000256" key="1">
    <source>
        <dbReference type="ARBA" id="ARBA00004123"/>
    </source>
</evidence>
<comment type="similarity">
    <text evidence="2">Belongs to the TRM6/GCD10 family.</text>
</comment>
<evidence type="ECO:0000256" key="2">
    <source>
        <dbReference type="ARBA" id="ARBA00008320"/>
    </source>
</evidence>
<dbReference type="Pfam" id="PF04189">
    <property type="entry name" value="Gcd10p"/>
    <property type="match status" value="1"/>
</dbReference>
<evidence type="ECO:0000313" key="9">
    <source>
        <dbReference type="Proteomes" id="UP000030746"/>
    </source>
</evidence>
<keyword evidence="5" id="KW-0539">Nucleus</keyword>
<dbReference type="InterPro" id="IPR017423">
    <property type="entry name" value="TRM6"/>
</dbReference>
<dbReference type="PANTHER" id="PTHR12945:SF0">
    <property type="entry name" value="TRNA (ADENINE(58)-N(1))-METHYLTRANSFERASE NON-CATALYTIC SUBUNIT TRM6"/>
    <property type="match status" value="1"/>
</dbReference>
<dbReference type="Proteomes" id="UP000030746">
    <property type="component" value="Unassembled WGS sequence"/>
</dbReference>
<evidence type="ECO:0000256" key="7">
    <source>
        <dbReference type="SAM" id="MobiDB-lite"/>
    </source>
</evidence>
<reference evidence="8 9" key="1">
    <citation type="journal article" date="2013" name="Nature">
        <title>Insights into bilaterian evolution from three spiralian genomes.</title>
        <authorList>
            <person name="Simakov O."/>
            <person name="Marletaz F."/>
            <person name="Cho S.J."/>
            <person name="Edsinger-Gonzales E."/>
            <person name="Havlak P."/>
            <person name="Hellsten U."/>
            <person name="Kuo D.H."/>
            <person name="Larsson T."/>
            <person name="Lv J."/>
            <person name="Arendt D."/>
            <person name="Savage R."/>
            <person name="Osoegawa K."/>
            <person name="de Jong P."/>
            <person name="Grimwood J."/>
            <person name="Chapman J.A."/>
            <person name="Shapiro H."/>
            <person name="Aerts A."/>
            <person name="Otillar R.P."/>
            <person name="Terry A.Y."/>
            <person name="Boore J.L."/>
            <person name="Grigoriev I.V."/>
            <person name="Lindberg D.R."/>
            <person name="Seaver E.C."/>
            <person name="Weisblat D.A."/>
            <person name="Putnam N.H."/>
            <person name="Rokhsar D.S."/>
        </authorList>
    </citation>
    <scope>NUCLEOTIDE SEQUENCE [LARGE SCALE GENOMIC DNA]</scope>
</reference>
<organism evidence="8 9">
    <name type="scientific">Lottia gigantea</name>
    <name type="common">Giant owl limpet</name>
    <dbReference type="NCBI Taxonomy" id="225164"/>
    <lineage>
        <taxon>Eukaryota</taxon>
        <taxon>Metazoa</taxon>
        <taxon>Spiralia</taxon>
        <taxon>Lophotrochozoa</taxon>
        <taxon>Mollusca</taxon>
        <taxon>Gastropoda</taxon>
        <taxon>Patellogastropoda</taxon>
        <taxon>Lottioidea</taxon>
        <taxon>Lottiidae</taxon>
        <taxon>Lottia</taxon>
    </lineage>
</organism>
<evidence type="ECO:0000313" key="8">
    <source>
        <dbReference type="EMBL" id="ESO87742.1"/>
    </source>
</evidence>
<evidence type="ECO:0000256" key="3">
    <source>
        <dbReference type="ARBA" id="ARBA00021704"/>
    </source>
</evidence>
<dbReference type="HOGENOM" id="CLU_010916_0_3_1"/>
<dbReference type="PANTHER" id="PTHR12945">
    <property type="entry name" value="TRANSLATION INITIATION FACTOR EIF3-RELATED"/>
    <property type="match status" value="1"/>
</dbReference>
<dbReference type="GO" id="GO:0030488">
    <property type="term" value="P:tRNA methylation"/>
    <property type="evidence" value="ECO:0007669"/>
    <property type="project" value="InterPro"/>
</dbReference>
<evidence type="ECO:0000256" key="4">
    <source>
        <dbReference type="ARBA" id="ARBA00022694"/>
    </source>
</evidence>
<dbReference type="OMA" id="TRCRPYQ"/>
<sequence>MLSDPQTTSKTGIQEGTRVILQKSEDYKSVIVKKDNVIRMGKVRFNLNGIIGKEFGTQLLIEDEKLVPIDKPTQDVQPMDVQACSSDRSNKDLTESDENQRIKQDEILKMKEAGISGEEIVDKLIENSQTFQNKTEFSQEKYIKKKKEKHVAVIRVLKPTTRLVFEMFYRNSPADIGYMRVDTFSQILAFANIIRGSHIGIIDTYKGLLVAAVLDQLGGTGAVVQMIPDNIFLKDCLKYYDLSEESLESHYHYGIEQLGTLESDYNKDDTMDQSNMATSTSSMKMDYETPCNLPTDDNQSANGTDTLKSESVESTESQPSKRKRKREEKKIKTPEELEADRQVRLKNSVKRKKAQKILLDKNLDALIISSKFHPTPLLMRMLEFINPSRPVVVYSQHIEPLLDCYMKLKGSGKGVNLHITETWYREYQVLPQRTHPVVRMSGTGGYLLTFTTITP</sequence>
<dbReference type="GeneID" id="20249704"/>
<feature type="region of interest" description="Disordered" evidence="7">
    <location>
        <begin position="72"/>
        <end position="101"/>
    </location>
</feature>
<keyword evidence="4" id="KW-0819">tRNA processing</keyword>
<dbReference type="EMBL" id="KB202849">
    <property type="protein sequence ID" value="ESO87742.1"/>
    <property type="molecule type" value="Genomic_DNA"/>
</dbReference>
<dbReference type="AlphaFoldDB" id="V3ZTN4"/>
<keyword evidence="9" id="KW-1185">Reference proteome</keyword>
<protein>
    <recommendedName>
        <fullName evidence="3">tRNA (adenine(58)-N(1))-methyltransferase non-catalytic subunit TRM6</fullName>
    </recommendedName>
    <alternativeName>
        <fullName evidence="6">tRNA(m1A58)-methyltransferase subunit TRM6</fullName>
    </alternativeName>
</protein>
<evidence type="ECO:0000256" key="6">
    <source>
        <dbReference type="ARBA" id="ARBA00032319"/>
    </source>
</evidence>
<dbReference type="InterPro" id="IPR029063">
    <property type="entry name" value="SAM-dependent_MTases_sf"/>
</dbReference>